<feature type="transmembrane region" description="Helical" evidence="1">
    <location>
        <begin position="69"/>
        <end position="87"/>
    </location>
</feature>
<keyword evidence="3" id="KW-1185">Reference proteome</keyword>
<keyword evidence="1" id="KW-0472">Membrane</keyword>
<dbReference type="EMBL" id="CM026421">
    <property type="protein sequence ID" value="KAG0590968.1"/>
    <property type="molecule type" value="Genomic_DNA"/>
</dbReference>
<feature type="transmembrane region" description="Helical" evidence="1">
    <location>
        <begin position="12"/>
        <end position="29"/>
    </location>
</feature>
<proteinExistence type="predicted"/>
<accession>A0A8T0J7Y9</accession>
<sequence>MQTGRCTGSRKFPFAFWFRFFFCSLLWGGENTARLISVEDKLVRVAKILVVYSPIMNRQTLLIYQLEVVYLYGWLCSLLLFVFRVLCL</sequence>
<gene>
    <name evidence="2" type="ORF">KC19_1G139400</name>
</gene>
<keyword evidence="1" id="KW-0812">Transmembrane</keyword>
<evidence type="ECO:0000313" key="2">
    <source>
        <dbReference type="EMBL" id="KAG0590968.1"/>
    </source>
</evidence>
<keyword evidence="1" id="KW-1133">Transmembrane helix</keyword>
<reference evidence="2" key="1">
    <citation type="submission" date="2020-06" db="EMBL/GenBank/DDBJ databases">
        <title>WGS assembly of Ceratodon purpureus strain R40.</title>
        <authorList>
            <person name="Carey S.B."/>
            <person name="Jenkins J."/>
            <person name="Shu S."/>
            <person name="Lovell J.T."/>
            <person name="Sreedasyam A."/>
            <person name="Maumus F."/>
            <person name="Tiley G.P."/>
            <person name="Fernandez-Pozo N."/>
            <person name="Barry K."/>
            <person name="Chen C."/>
            <person name="Wang M."/>
            <person name="Lipzen A."/>
            <person name="Daum C."/>
            <person name="Saski C.A."/>
            <person name="Payton A.C."/>
            <person name="Mcbreen J.C."/>
            <person name="Conrad R.E."/>
            <person name="Kollar L.M."/>
            <person name="Olsson S."/>
            <person name="Huttunen S."/>
            <person name="Landis J.B."/>
            <person name="Wickett N.J."/>
            <person name="Johnson M.G."/>
            <person name="Rensing S.A."/>
            <person name="Grimwood J."/>
            <person name="Schmutz J."/>
            <person name="Mcdaniel S.F."/>
        </authorList>
    </citation>
    <scope>NUCLEOTIDE SEQUENCE</scope>
    <source>
        <strain evidence="2">R40</strain>
    </source>
</reference>
<name>A0A8T0J7Y9_CERPU</name>
<dbReference type="Proteomes" id="UP000822688">
    <property type="component" value="Chromosome 1"/>
</dbReference>
<comment type="caution">
    <text evidence="2">The sequence shown here is derived from an EMBL/GenBank/DDBJ whole genome shotgun (WGS) entry which is preliminary data.</text>
</comment>
<evidence type="ECO:0000313" key="3">
    <source>
        <dbReference type="Proteomes" id="UP000822688"/>
    </source>
</evidence>
<dbReference type="AlphaFoldDB" id="A0A8T0J7Y9"/>
<organism evidence="2 3">
    <name type="scientific">Ceratodon purpureus</name>
    <name type="common">Fire moss</name>
    <name type="synonym">Dicranum purpureum</name>
    <dbReference type="NCBI Taxonomy" id="3225"/>
    <lineage>
        <taxon>Eukaryota</taxon>
        <taxon>Viridiplantae</taxon>
        <taxon>Streptophyta</taxon>
        <taxon>Embryophyta</taxon>
        <taxon>Bryophyta</taxon>
        <taxon>Bryophytina</taxon>
        <taxon>Bryopsida</taxon>
        <taxon>Dicranidae</taxon>
        <taxon>Pseudoditrichales</taxon>
        <taxon>Ditrichaceae</taxon>
        <taxon>Ceratodon</taxon>
    </lineage>
</organism>
<evidence type="ECO:0000256" key="1">
    <source>
        <dbReference type="SAM" id="Phobius"/>
    </source>
</evidence>
<protein>
    <submittedName>
        <fullName evidence="2">Uncharacterized protein</fullName>
    </submittedName>
</protein>